<dbReference type="Proteomes" id="UP001605036">
    <property type="component" value="Unassembled WGS sequence"/>
</dbReference>
<accession>A0ABD1Z4H9</accession>
<evidence type="ECO:0000313" key="3">
    <source>
        <dbReference type="Proteomes" id="UP001605036"/>
    </source>
</evidence>
<dbReference type="EMBL" id="JBHFFA010000002">
    <property type="protein sequence ID" value="KAL2641647.1"/>
    <property type="molecule type" value="Genomic_DNA"/>
</dbReference>
<comment type="caution">
    <text evidence="2">The sequence shown here is derived from an EMBL/GenBank/DDBJ whole genome shotgun (WGS) entry which is preliminary data.</text>
</comment>
<name>A0ABD1Z4H9_9MARC</name>
<proteinExistence type="predicted"/>
<feature type="compositionally biased region" description="Basic and acidic residues" evidence="1">
    <location>
        <begin position="86"/>
        <end position="109"/>
    </location>
</feature>
<dbReference type="AlphaFoldDB" id="A0ABD1Z4H9"/>
<sequence>MKWLTPKDECDMGFVRDEDEDEENVVPMTPSPNFVEVIIQAEEAPTAGPLSREETIRKEKGKDTIVEEEIPVEPISPPKGNTTKVNEQKETQSRKRKPDVTKTQDDRPKSRLKISKKKTFQEAGFWTDEELAAKKVEDAAAKKEVDSVLAEDSSRDQEDAEITKFRTSMELGLKMFCILEESRTLCEEEARKTLTLLYIIPFCHINIECLIVFRIF</sequence>
<keyword evidence="3" id="KW-1185">Reference proteome</keyword>
<feature type="compositionally biased region" description="Basic and acidic residues" evidence="1">
    <location>
        <begin position="1"/>
        <end position="16"/>
    </location>
</feature>
<feature type="compositionally biased region" description="Basic and acidic residues" evidence="1">
    <location>
        <begin position="51"/>
        <end position="65"/>
    </location>
</feature>
<evidence type="ECO:0000313" key="2">
    <source>
        <dbReference type="EMBL" id="KAL2641647.1"/>
    </source>
</evidence>
<reference evidence="2 3" key="1">
    <citation type="submission" date="2024-09" db="EMBL/GenBank/DDBJ databases">
        <title>Chromosome-scale assembly of Riccia fluitans.</title>
        <authorList>
            <person name="Paukszto L."/>
            <person name="Sawicki J."/>
            <person name="Karawczyk K."/>
            <person name="Piernik-Szablinska J."/>
            <person name="Szczecinska M."/>
            <person name="Mazdziarz M."/>
        </authorList>
    </citation>
    <scope>NUCLEOTIDE SEQUENCE [LARGE SCALE GENOMIC DNA]</scope>
    <source>
        <strain evidence="2">Rf_01</strain>
        <tissue evidence="2">Aerial parts of the thallus</tissue>
    </source>
</reference>
<protein>
    <submittedName>
        <fullName evidence="2">Uncharacterized protein</fullName>
    </submittedName>
</protein>
<gene>
    <name evidence="2" type="ORF">R1flu_009234</name>
</gene>
<evidence type="ECO:0000256" key="1">
    <source>
        <dbReference type="SAM" id="MobiDB-lite"/>
    </source>
</evidence>
<organism evidence="2 3">
    <name type="scientific">Riccia fluitans</name>
    <dbReference type="NCBI Taxonomy" id="41844"/>
    <lineage>
        <taxon>Eukaryota</taxon>
        <taxon>Viridiplantae</taxon>
        <taxon>Streptophyta</taxon>
        <taxon>Embryophyta</taxon>
        <taxon>Marchantiophyta</taxon>
        <taxon>Marchantiopsida</taxon>
        <taxon>Marchantiidae</taxon>
        <taxon>Marchantiales</taxon>
        <taxon>Ricciaceae</taxon>
        <taxon>Riccia</taxon>
    </lineage>
</organism>
<feature type="region of interest" description="Disordered" evidence="1">
    <location>
        <begin position="1"/>
        <end position="111"/>
    </location>
</feature>